<dbReference type="NCBIfam" id="NF000648">
    <property type="entry name" value="PRK00026.1"/>
    <property type="match status" value="1"/>
</dbReference>
<dbReference type="EC" id="2.1.1.228" evidence="5 15"/>
<evidence type="ECO:0000256" key="1">
    <source>
        <dbReference type="ARBA" id="ARBA00002634"/>
    </source>
</evidence>
<evidence type="ECO:0000313" key="21">
    <source>
        <dbReference type="Proteomes" id="UP000315525"/>
    </source>
</evidence>
<keyword evidence="9 15" id="KW-0808">Transferase</keyword>
<dbReference type="InterPro" id="IPR023148">
    <property type="entry name" value="tRNA_m1G_MeTrfase_C_sf"/>
</dbReference>
<evidence type="ECO:0000256" key="12">
    <source>
        <dbReference type="ARBA" id="ARBA00029736"/>
    </source>
</evidence>
<evidence type="ECO:0000256" key="15">
    <source>
        <dbReference type="HAMAP-Rule" id="MF_00605"/>
    </source>
</evidence>
<evidence type="ECO:0000256" key="3">
    <source>
        <dbReference type="ARBA" id="ARBA00007630"/>
    </source>
</evidence>
<dbReference type="NCBIfam" id="TIGR00088">
    <property type="entry name" value="trmD"/>
    <property type="match status" value="1"/>
</dbReference>
<evidence type="ECO:0000256" key="9">
    <source>
        <dbReference type="ARBA" id="ARBA00022679"/>
    </source>
</evidence>
<dbReference type="InterPro" id="IPR016009">
    <property type="entry name" value="tRNA_MeTrfase_TRMD/TRM10"/>
</dbReference>
<evidence type="ECO:0000259" key="19">
    <source>
        <dbReference type="Pfam" id="PF01746"/>
    </source>
</evidence>
<evidence type="ECO:0000256" key="16">
    <source>
        <dbReference type="PIRSR" id="PIRSR000386-1"/>
    </source>
</evidence>
<evidence type="ECO:0000256" key="18">
    <source>
        <dbReference type="SAM" id="MobiDB-lite"/>
    </source>
</evidence>
<evidence type="ECO:0000313" key="20">
    <source>
        <dbReference type="EMBL" id="TET45113.1"/>
    </source>
</evidence>
<keyword evidence="8 15" id="KW-0489">Methyltransferase</keyword>
<dbReference type="FunFam" id="3.40.1280.10:FF:000001">
    <property type="entry name" value="tRNA (guanine-N(1)-)-methyltransferase"/>
    <property type="match status" value="1"/>
</dbReference>
<reference evidence="20 21" key="1">
    <citation type="submission" date="2019-03" db="EMBL/GenBank/DDBJ databases">
        <title>Metabolic potential of uncultured bacteria and archaea associated with petroleum seepage in deep-sea sediments.</title>
        <authorList>
            <person name="Dong X."/>
            <person name="Hubert C."/>
        </authorList>
    </citation>
    <scope>NUCLEOTIDE SEQUENCE [LARGE SCALE GENOMIC DNA]</scope>
    <source>
        <strain evidence="20">E44_bin18</strain>
    </source>
</reference>
<keyword evidence="11 15" id="KW-0819">tRNA processing</keyword>
<dbReference type="HAMAP" id="MF_00605">
    <property type="entry name" value="TrmD"/>
    <property type="match status" value="1"/>
</dbReference>
<dbReference type="PIRSF" id="PIRSF000386">
    <property type="entry name" value="tRNA_mtase"/>
    <property type="match status" value="1"/>
</dbReference>
<keyword evidence="7 15" id="KW-0963">Cytoplasm</keyword>
<dbReference type="PANTHER" id="PTHR46417">
    <property type="entry name" value="TRNA (GUANINE-N(1)-)-METHYLTRANSFERASE"/>
    <property type="match status" value="1"/>
</dbReference>
<evidence type="ECO:0000256" key="6">
    <source>
        <dbReference type="ARBA" id="ARBA00014679"/>
    </source>
</evidence>
<feature type="region of interest" description="Disordered" evidence="18">
    <location>
        <begin position="215"/>
        <end position="249"/>
    </location>
</feature>
<gene>
    <name evidence="15 20" type="primary">trmD</name>
    <name evidence="20" type="ORF">E3J62_08345</name>
</gene>
<comment type="catalytic activity">
    <reaction evidence="14 15 17">
        <text>guanosine(37) in tRNA + S-adenosyl-L-methionine = N(1)-methylguanosine(37) in tRNA + S-adenosyl-L-homocysteine + H(+)</text>
        <dbReference type="Rhea" id="RHEA:36899"/>
        <dbReference type="Rhea" id="RHEA-COMP:10145"/>
        <dbReference type="Rhea" id="RHEA-COMP:10147"/>
        <dbReference type="ChEBI" id="CHEBI:15378"/>
        <dbReference type="ChEBI" id="CHEBI:57856"/>
        <dbReference type="ChEBI" id="CHEBI:59789"/>
        <dbReference type="ChEBI" id="CHEBI:73542"/>
        <dbReference type="ChEBI" id="CHEBI:74269"/>
        <dbReference type="EC" id="2.1.1.228"/>
    </reaction>
</comment>
<feature type="compositionally biased region" description="Basic and acidic residues" evidence="18">
    <location>
        <begin position="226"/>
        <end position="249"/>
    </location>
</feature>
<dbReference type="Gene3D" id="1.10.1270.20">
    <property type="entry name" value="tRNA(m1g37)methyltransferase, domain 2"/>
    <property type="match status" value="1"/>
</dbReference>
<comment type="function">
    <text evidence="1 15 17">Specifically methylates guanosine-37 in various tRNAs.</text>
</comment>
<evidence type="ECO:0000256" key="17">
    <source>
        <dbReference type="RuleBase" id="RU003464"/>
    </source>
</evidence>
<dbReference type="GO" id="GO:0052906">
    <property type="term" value="F:tRNA (guanine(37)-N1)-methyltransferase activity"/>
    <property type="evidence" value="ECO:0007669"/>
    <property type="project" value="UniProtKB-UniRule"/>
</dbReference>
<evidence type="ECO:0000256" key="13">
    <source>
        <dbReference type="ARBA" id="ARBA00033392"/>
    </source>
</evidence>
<dbReference type="GO" id="GO:0002939">
    <property type="term" value="P:tRNA N1-guanine methylation"/>
    <property type="evidence" value="ECO:0007669"/>
    <property type="project" value="TreeGrafter"/>
</dbReference>
<comment type="caution">
    <text evidence="20">The sequence shown here is derived from an EMBL/GenBank/DDBJ whole genome shotgun (WGS) entry which is preliminary data.</text>
</comment>
<dbReference type="Pfam" id="PF01746">
    <property type="entry name" value="tRNA_m1G_MT"/>
    <property type="match status" value="1"/>
</dbReference>
<feature type="binding site" evidence="15 16">
    <location>
        <begin position="130"/>
        <end position="135"/>
    </location>
    <ligand>
        <name>S-adenosyl-L-methionine</name>
        <dbReference type="ChEBI" id="CHEBI:59789"/>
    </ligand>
</feature>
<dbReference type="PANTHER" id="PTHR46417:SF1">
    <property type="entry name" value="TRNA (GUANINE-N(1)-)-METHYLTRANSFERASE"/>
    <property type="match status" value="1"/>
</dbReference>
<feature type="domain" description="tRNA methyltransferase TRMD/TRM10-type" evidence="19">
    <location>
        <begin position="1"/>
        <end position="222"/>
    </location>
</feature>
<dbReference type="GO" id="GO:0005829">
    <property type="term" value="C:cytosol"/>
    <property type="evidence" value="ECO:0007669"/>
    <property type="project" value="TreeGrafter"/>
</dbReference>
<comment type="subunit">
    <text evidence="4 15 17">Homodimer.</text>
</comment>
<name>A0A523URE0_UNCT6</name>
<dbReference type="InterPro" id="IPR002649">
    <property type="entry name" value="tRNA_m1G_MeTrfase_TrmD"/>
</dbReference>
<proteinExistence type="inferred from homology"/>
<evidence type="ECO:0000256" key="7">
    <source>
        <dbReference type="ARBA" id="ARBA00022490"/>
    </source>
</evidence>
<comment type="similarity">
    <text evidence="3 15 17">Belongs to the RNA methyltransferase TrmD family.</text>
</comment>
<keyword evidence="10 15" id="KW-0949">S-adenosyl-L-methionine</keyword>
<dbReference type="InterPro" id="IPR029028">
    <property type="entry name" value="Alpha/beta_knot_MTases"/>
</dbReference>
<organism evidence="20 21">
    <name type="scientific">candidate division TA06 bacterium</name>
    <dbReference type="NCBI Taxonomy" id="2250710"/>
    <lineage>
        <taxon>Bacteria</taxon>
        <taxon>Bacteria division TA06</taxon>
    </lineage>
</organism>
<dbReference type="FunFam" id="1.10.1270.20:FF:000001">
    <property type="entry name" value="tRNA (guanine-N(1)-)-methyltransferase"/>
    <property type="match status" value="1"/>
</dbReference>
<dbReference type="AlphaFoldDB" id="A0A523URE0"/>
<evidence type="ECO:0000256" key="4">
    <source>
        <dbReference type="ARBA" id="ARBA00011738"/>
    </source>
</evidence>
<evidence type="ECO:0000256" key="8">
    <source>
        <dbReference type="ARBA" id="ARBA00022603"/>
    </source>
</evidence>
<protein>
    <recommendedName>
        <fullName evidence="6 15">tRNA (guanine-N(1)-)-methyltransferase</fullName>
        <ecNumber evidence="5 15">2.1.1.228</ecNumber>
    </recommendedName>
    <alternativeName>
        <fullName evidence="12 15">M1G-methyltransferase</fullName>
    </alternativeName>
    <alternativeName>
        <fullName evidence="13 15">tRNA [GM37] methyltransferase</fullName>
    </alternativeName>
</protein>
<dbReference type="CDD" id="cd18080">
    <property type="entry name" value="TrmD-like"/>
    <property type="match status" value="1"/>
</dbReference>
<evidence type="ECO:0000256" key="10">
    <source>
        <dbReference type="ARBA" id="ARBA00022691"/>
    </source>
</evidence>
<dbReference type="EMBL" id="SOJN01000094">
    <property type="protein sequence ID" value="TET45113.1"/>
    <property type="molecule type" value="Genomic_DNA"/>
</dbReference>
<dbReference type="Gene3D" id="3.40.1280.10">
    <property type="match status" value="1"/>
</dbReference>
<evidence type="ECO:0000256" key="14">
    <source>
        <dbReference type="ARBA" id="ARBA00047783"/>
    </source>
</evidence>
<sequence length="249" mass="28219">MRIDTVTIFPSMFDGPFNSGLIKQARDKKIVEIEIVDLRRFADDEHKTTDDYPFGGGAGMVMKVEPIFRAVEHLRKEDSTVILLSPQGKRLNQELICRLAGLNHIILLCGRYKGVDERVRELVVDEEISMGDYILSGGELAAMVLTDAIVRLLPGAMNSKESAEEDSFQSALLDAPRYTRPRHFHSQSVPAVLTSGDHQKIRRWRRRMAIKKTMENRPDLLANAHLTDEDRESIQDIRTGRSNGPDKEH</sequence>
<evidence type="ECO:0000256" key="5">
    <source>
        <dbReference type="ARBA" id="ARBA00012807"/>
    </source>
</evidence>
<dbReference type="SUPFAM" id="SSF75217">
    <property type="entry name" value="alpha/beta knot"/>
    <property type="match status" value="1"/>
</dbReference>
<accession>A0A523URE0</accession>
<evidence type="ECO:0000256" key="11">
    <source>
        <dbReference type="ARBA" id="ARBA00022694"/>
    </source>
</evidence>
<evidence type="ECO:0000256" key="2">
    <source>
        <dbReference type="ARBA" id="ARBA00004496"/>
    </source>
</evidence>
<comment type="subcellular location">
    <subcellularLocation>
        <location evidence="2 15 17">Cytoplasm</location>
    </subcellularLocation>
</comment>
<dbReference type="Proteomes" id="UP000315525">
    <property type="component" value="Unassembled WGS sequence"/>
</dbReference>
<feature type="binding site" evidence="15 16">
    <location>
        <position position="110"/>
    </location>
    <ligand>
        <name>S-adenosyl-L-methionine</name>
        <dbReference type="ChEBI" id="CHEBI:59789"/>
    </ligand>
</feature>
<dbReference type="InterPro" id="IPR029026">
    <property type="entry name" value="tRNA_m1G_MTases_N"/>
</dbReference>